<evidence type="ECO:0000256" key="1">
    <source>
        <dbReference type="ARBA" id="ARBA00022737"/>
    </source>
</evidence>
<dbReference type="PROSITE" id="PS50088">
    <property type="entry name" value="ANK_REPEAT"/>
    <property type="match status" value="3"/>
</dbReference>
<organism evidence="4 5">
    <name type="scientific">Trichogramma kaykai</name>
    <dbReference type="NCBI Taxonomy" id="54128"/>
    <lineage>
        <taxon>Eukaryota</taxon>
        <taxon>Metazoa</taxon>
        <taxon>Ecdysozoa</taxon>
        <taxon>Arthropoda</taxon>
        <taxon>Hexapoda</taxon>
        <taxon>Insecta</taxon>
        <taxon>Pterygota</taxon>
        <taxon>Neoptera</taxon>
        <taxon>Endopterygota</taxon>
        <taxon>Hymenoptera</taxon>
        <taxon>Apocrita</taxon>
        <taxon>Proctotrupomorpha</taxon>
        <taxon>Chalcidoidea</taxon>
        <taxon>Trichogrammatidae</taxon>
        <taxon>Trichogramma</taxon>
    </lineage>
</organism>
<keyword evidence="5" id="KW-1185">Reference proteome</keyword>
<accession>A0ABD2XJ67</accession>
<dbReference type="Gene3D" id="1.25.40.20">
    <property type="entry name" value="Ankyrin repeat-containing domain"/>
    <property type="match status" value="3"/>
</dbReference>
<dbReference type="SMART" id="SM00248">
    <property type="entry name" value="ANK"/>
    <property type="match status" value="7"/>
</dbReference>
<evidence type="ECO:0000256" key="3">
    <source>
        <dbReference type="PROSITE-ProRule" id="PRU00023"/>
    </source>
</evidence>
<sequence length="638" mass="73185">MSDLKEKICEYVFDASKLDDFQSSRKKTNWEVEEERRKLLDRLESLIRYWKGELPELGKHFLREEIDGLLMRHVFDITKTVEDPLIDLIIGTGYKDEPELGKDGKPSSRRTTPIHLAARNANCQIKCAIPKLFKIYDRFDVNYIDESGLTHFHVACQRHCNDVVKKFLELGLNPNCPEQTSDTSTVDSPLHLSLAWANEVAVELLLRNGADPNMTNSEGSTPSHVIGHEYFNDEVAELFFKINDELHQAVHINSRDKKGQTPLHLASRSGNQKGTELLLRKGANPNWADSNGSTPLHVICETDYDSLEHVQKFFEICDEQHQPVQVDAQDRLGRTPLHVALARDKQKVAELLLTRGADRNLATKDGSTPLHIICKRDKDDYDLAKMFFEIADDDQRLVNVDAVDNLGRTPLQWAVANLLSDVVDLLLDYVADLSNFAFPTEDYFAETYTLDCSTLPKVVFRTMYILEWLEGKGYSPDQTAALTVMKTFAKHGLIDEPVDIDECLRSDEEFAKIAKNRMVSPSLSLYDFLQLPPKEAEKVFAIDDYEEFTFDILHLCDESHKAYIRYLCETVTRGFFRRAALKFFSEKNSWLPQSCFENVIGELKIKALWDICMEASNEDTRWLASVRTERIKKLYKRE</sequence>
<name>A0ABD2XJ67_9HYME</name>
<dbReference type="InterPro" id="IPR002110">
    <property type="entry name" value="Ankyrin_rpt"/>
</dbReference>
<keyword evidence="1" id="KW-0677">Repeat</keyword>
<feature type="repeat" description="ANK" evidence="3">
    <location>
        <begin position="332"/>
        <end position="364"/>
    </location>
</feature>
<protein>
    <submittedName>
        <fullName evidence="4">Uncharacterized protein</fullName>
    </submittedName>
</protein>
<dbReference type="AlphaFoldDB" id="A0ABD2XJ67"/>
<dbReference type="PRINTS" id="PR01415">
    <property type="entry name" value="ANKYRIN"/>
</dbReference>
<dbReference type="Pfam" id="PF12796">
    <property type="entry name" value="Ank_2"/>
    <property type="match status" value="2"/>
</dbReference>
<comment type="caution">
    <text evidence="4">The sequence shown here is derived from an EMBL/GenBank/DDBJ whole genome shotgun (WGS) entry which is preliminary data.</text>
</comment>
<dbReference type="InterPro" id="IPR036770">
    <property type="entry name" value="Ankyrin_rpt-contain_sf"/>
</dbReference>
<feature type="repeat" description="ANK" evidence="3">
    <location>
        <begin position="185"/>
        <end position="217"/>
    </location>
</feature>
<dbReference type="PANTHER" id="PTHR24161:SF119">
    <property type="entry name" value="ANKYRIN REPEAT DOMAIN 44"/>
    <property type="match status" value="1"/>
</dbReference>
<gene>
    <name evidence="4" type="ORF">TKK_001956</name>
</gene>
<dbReference type="EMBL" id="JBJJXI010000020">
    <property type="protein sequence ID" value="KAL3405576.1"/>
    <property type="molecule type" value="Genomic_DNA"/>
</dbReference>
<dbReference type="PANTHER" id="PTHR24161">
    <property type="entry name" value="ANK_REP_REGION DOMAIN-CONTAINING PROTEIN-RELATED"/>
    <property type="match status" value="1"/>
</dbReference>
<dbReference type="Proteomes" id="UP001627154">
    <property type="component" value="Unassembled WGS sequence"/>
</dbReference>
<proteinExistence type="predicted"/>
<dbReference type="SUPFAM" id="SSF48403">
    <property type="entry name" value="Ankyrin repeat"/>
    <property type="match status" value="1"/>
</dbReference>
<keyword evidence="2 3" id="KW-0040">ANK repeat</keyword>
<reference evidence="4 5" key="1">
    <citation type="journal article" date="2024" name="bioRxiv">
        <title>A reference genome for Trichogramma kaykai: A tiny desert-dwelling parasitoid wasp with competing sex-ratio distorters.</title>
        <authorList>
            <person name="Culotta J."/>
            <person name="Lindsey A.R."/>
        </authorList>
    </citation>
    <scope>NUCLEOTIDE SEQUENCE [LARGE SCALE GENOMIC DNA]</scope>
    <source>
        <strain evidence="4 5">KSX58</strain>
    </source>
</reference>
<evidence type="ECO:0000313" key="5">
    <source>
        <dbReference type="Proteomes" id="UP001627154"/>
    </source>
</evidence>
<dbReference type="PROSITE" id="PS50297">
    <property type="entry name" value="ANK_REP_REGION"/>
    <property type="match status" value="3"/>
</dbReference>
<evidence type="ECO:0000313" key="4">
    <source>
        <dbReference type="EMBL" id="KAL3405576.1"/>
    </source>
</evidence>
<feature type="repeat" description="ANK" evidence="3">
    <location>
        <begin position="258"/>
        <end position="290"/>
    </location>
</feature>
<evidence type="ECO:0000256" key="2">
    <source>
        <dbReference type="ARBA" id="ARBA00023043"/>
    </source>
</evidence>